<dbReference type="GO" id="GO:0033499">
    <property type="term" value="P:galactose catabolic process via UDP-galactose, Leloir pathway"/>
    <property type="evidence" value="ECO:0007669"/>
    <property type="project" value="TreeGrafter"/>
</dbReference>
<dbReference type="Proteomes" id="UP001153365">
    <property type="component" value="Unassembled WGS sequence"/>
</dbReference>
<keyword evidence="5" id="KW-1133">Transmembrane helix</keyword>
<sequence length="534" mass="60401">MFDKAYSSEKTIDSRFEQVHKADKRSKQNERKGLSDGLIDEVKEVEEYHSDSSSDEDEDLKNFPPGLSYPLLTQSSSVTPSSESTNLTSLETSKPRRLSLRQRFKLLKWRESSFLRDREKLLRVSILVLLSLLVLITLFKLSLGLKSPSELVNLIEGTDSLIENRDGDGDGTMFDTHCLEASDGSIYATFIRVGASIQSLLVKDRFGKFRDVVLGYDDTSRYLSDEVTPRFGSIVGRYANRIKNSSFSIPTHPHRIYYTDPNEHKGQNTLHGGEPGWDKRAFKIESKNASYISFTFTDEDGEQGFPSKVFTRVEYWLLRRGRWKIRMTAEADGETPIMLSSHVYWNLDAYNSDGSASDHKLRINAPRHIVVDGILIPTGQIESVVGTPLNFLEPKTIGSDFNSTYGLCGSGCNGYDNALIYDSDRSIDEPAMEMWSSNSGIKMSVKTDQKSVQIYSCNSISTDGLRFARKSSQSEHSNQFYENHSCVVIEQQGFIDGINNYKSWSKTVDGFKTDEQIYGPNKSFEWNSVYEFSV</sequence>
<evidence type="ECO:0000256" key="3">
    <source>
        <dbReference type="ARBA" id="ARBA00023277"/>
    </source>
</evidence>
<evidence type="ECO:0000256" key="2">
    <source>
        <dbReference type="ARBA" id="ARBA00023235"/>
    </source>
</evidence>
<dbReference type="GO" id="GO:0030246">
    <property type="term" value="F:carbohydrate binding"/>
    <property type="evidence" value="ECO:0007669"/>
    <property type="project" value="InterPro"/>
</dbReference>
<feature type="non-terminal residue" evidence="6">
    <location>
        <position position="534"/>
    </location>
</feature>
<dbReference type="PANTHER" id="PTHR10091">
    <property type="entry name" value="ALDOSE-1-EPIMERASE"/>
    <property type="match status" value="1"/>
</dbReference>
<accession>A0AAV0BLT1</accession>
<proteinExistence type="inferred from homology"/>
<keyword evidence="5" id="KW-0472">Membrane</keyword>
<dbReference type="AlphaFoldDB" id="A0AAV0BLT1"/>
<keyword evidence="7" id="KW-1185">Reference proteome</keyword>
<dbReference type="Pfam" id="PF01263">
    <property type="entry name" value="Aldose_epim"/>
    <property type="match status" value="1"/>
</dbReference>
<keyword evidence="3" id="KW-0119">Carbohydrate metabolism</keyword>
<dbReference type="GO" id="GO:0004034">
    <property type="term" value="F:aldose 1-epimerase activity"/>
    <property type="evidence" value="ECO:0007669"/>
    <property type="project" value="TreeGrafter"/>
</dbReference>
<dbReference type="InterPro" id="IPR014718">
    <property type="entry name" value="GH-type_carb-bd"/>
</dbReference>
<dbReference type="CDD" id="cd09019">
    <property type="entry name" value="galactose_mutarotase_like"/>
    <property type="match status" value="1"/>
</dbReference>
<comment type="caution">
    <text evidence="6">The sequence shown here is derived from an EMBL/GenBank/DDBJ whole genome shotgun (WGS) entry which is preliminary data.</text>
</comment>
<evidence type="ECO:0000256" key="5">
    <source>
        <dbReference type="SAM" id="Phobius"/>
    </source>
</evidence>
<dbReference type="InterPro" id="IPR047215">
    <property type="entry name" value="Galactose_mutarotase-like"/>
</dbReference>
<dbReference type="SUPFAM" id="SSF74650">
    <property type="entry name" value="Galactose mutarotase-like"/>
    <property type="match status" value="1"/>
</dbReference>
<feature type="region of interest" description="Disordered" evidence="4">
    <location>
        <begin position="1"/>
        <end position="92"/>
    </location>
</feature>
<name>A0AAV0BLT1_PHAPC</name>
<keyword evidence="2" id="KW-0413">Isomerase</keyword>
<comment type="similarity">
    <text evidence="1">Belongs to the aldose epimerase family.</text>
</comment>
<feature type="compositionally biased region" description="Basic and acidic residues" evidence="4">
    <location>
        <begin position="1"/>
        <end position="52"/>
    </location>
</feature>
<dbReference type="InterPro" id="IPR008183">
    <property type="entry name" value="Aldose_1/G6P_1-epimerase"/>
</dbReference>
<evidence type="ECO:0000256" key="4">
    <source>
        <dbReference type="SAM" id="MobiDB-lite"/>
    </source>
</evidence>
<keyword evidence="5" id="KW-0812">Transmembrane</keyword>
<protein>
    <submittedName>
        <fullName evidence="6">Galactose mutarotase-like domain-containing protein</fullName>
    </submittedName>
</protein>
<dbReference type="Gene3D" id="2.70.98.10">
    <property type="match status" value="1"/>
</dbReference>
<organism evidence="6 7">
    <name type="scientific">Phakopsora pachyrhizi</name>
    <name type="common">Asian soybean rust disease fungus</name>
    <dbReference type="NCBI Taxonomy" id="170000"/>
    <lineage>
        <taxon>Eukaryota</taxon>
        <taxon>Fungi</taxon>
        <taxon>Dikarya</taxon>
        <taxon>Basidiomycota</taxon>
        <taxon>Pucciniomycotina</taxon>
        <taxon>Pucciniomycetes</taxon>
        <taxon>Pucciniales</taxon>
        <taxon>Phakopsoraceae</taxon>
        <taxon>Phakopsora</taxon>
    </lineage>
</organism>
<dbReference type="PANTHER" id="PTHR10091:SF6">
    <property type="entry name" value="1-EPIMERASE, PUTATIVE (AFU_ORTHOLOGUE AFUA_3G13240)-RELATED"/>
    <property type="match status" value="1"/>
</dbReference>
<dbReference type="GO" id="GO:0006006">
    <property type="term" value="P:glucose metabolic process"/>
    <property type="evidence" value="ECO:0007669"/>
    <property type="project" value="TreeGrafter"/>
</dbReference>
<feature type="compositionally biased region" description="Low complexity" evidence="4">
    <location>
        <begin position="73"/>
        <end position="92"/>
    </location>
</feature>
<evidence type="ECO:0000313" key="6">
    <source>
        <dbReference type="EMBL" id="CAH7688262.1"/>
    </source>
</evidence>
<dbReference type="InterPro" id="IPR011013">
    <property type="entry name" value="Gal_mutarotase_sf_dom"/>
</dbReference>
<evidence type="ECO:0000313" key="7">
    <source>
        <dbReference type="Proteomes" id="UP001153365"/>
    </source>
</evidence>
<reference evidence="6" key="1">
    <citation type="submission" date="2022-06" db="EMBL/GenBank/DDBJ databases">
        <authorList>
            <consortium name="SYNGENTA / RWTH Aachen University"/>
        </authorList>
    </citation>
    <scope>NUCLEOTIDE SEQUENCE</scope>
</reference>
<feature type="transmembrane region" description="Helical" evidence="5">
    <location>
        <begin position="121"/>
        <end position="143"/>
    </location>
</feature>
<evidence type="ECO:0000256" key="1">
    <source>
        <dbReference type="ARBA" id="ARBA00006206"/>
    </source>
</evidence>
<gene>
    <name evidence="6" type="ORF">PPACK8108_LOCUS23201</name>
</gene>
<dbReference type="EMBL" id="CALTRL010005967">
    <property type="protein sequence ID" value="CAH7688262.1"/>
    <property type="molecule type" value="Genomic_DNA"/>
</dbReference>